<gene>
    <name evidence="2" type="ORF">IF202_13225</name>
</gene>
<dbReference type="Proteomes" id="UP000604161">
    <property type="component" value="Unassembled WGS sequence"/>
</dbReference>
<keyword evidence="1" id="KW-0732">Signal</keyword>
<evidence type="ECO:0000256" key="1">
    <source>
        <dbReference type="SAM" id="SignalP"/>
    </source>
</evidence>
<evidence type="ECO:0000313" key="3">
    <source>
        <dbReference type="Proteomes" id="UP000604161"/>
    </source>
</evidence>
<name>A0ABR8P141_9GAMM</name>
<protein>
    <recommendedName>
        <fullName evidence="4">Lipoprotein</fullName>
    </recommendedName>
</protein>
<keyword evidence="3" id="KW-1185">Reference proteome</keyword>
<evidence type="ECO:0000313" key="2">
    <source>
        <dbReference type="EMBL" id="MBD5772009.1"/>
    </source>
</evidence>
<organism evidence="2 3">
    <name type="scientific">Marinomonas colpomeniae</name>
    <dbReference type="NCBI Taxonomy" id="2774408"/>
    <lineage>
        <taxon>Bacteria</taxon>
        <taxon>Pseudomonadati</taxon>
        <taxon>Pseudomonadota</taxon>
        <taxon>Gammaproteobacteria</taxon>
        <taxon>Oceanospirillales</taxon>
        <taxon>Oceanospirillaceae</taxon>
        <taxon>Marinomonas</taxon>
    </lineage>
</organism>
<dbReference type="Pfam" id="PF03923">
    <property type="entry name" value="Lipoprotein_16"/>
    <property type="match status" value="1"/>
</dbReference>
<comment type="caution">
    <text evidence="2">The sequence shown here is derived from an EMBL/GenBank/DDBJ whole genome shotgun (WGS) entry which is preliminary data.</text>
</comment>
<dbReference type="EMBL" id="JACYFC010000004">
    <property type="protein sequence ID" value="MBD5772009.1"/>
    <property type="molecule type" value="Genomic_DNA"/>
</dbReference>
<accession>A0ABR8P141</accession>
<dbReference type="InterPro" id="IPR005619">
    <property type="entry name" value="Uncharacterised_YajG"/>
</dbReference>
<dbReference type="PROSITE" id="PS51257">
    <property type="entry name" value="PROKAR_LIPOPROTEIN"/>
    <property type="match status" value="1"/>
</dbReference>
<proteinExistence type="predicted"/>
<reference evidence="2 3" key="1">
    <citation type="submission" date="2020-09" db="EMBL/GenBank/DDBJ databases">
        <title>Marinomonas sp. nov., isolated from the cysticercosis algae of Qingdao, China.</title>
        <authorList>
            <person name="Sun X."/>
        </authorList>
    </citation>
    <scope>NUCLEOTIDE SEQUENCE [LARGE SCALE GENOMIC DNA]</scope>
    <source>
        <strain evidence="2 3">SM2066</strain>
    </source>
</reference>
<evidence type="ECO:0008006" key="4">
    <source>
        <dbReference type="Google" id="ProtNLM"/>
    </source>
</evidence>
<dbReference type="RefSeq" id="WP_191595394.1">
    <property type="nucleotide sequence ID" value="NZ_JACYFC010000004.1"/>
</dbReference>
<feature type="chain" id="PRO_5045046862" description="Lipoprotein" evidence="1">
    <location>
        <begin position="26"/>
        <end position="189"/>
    </location>
</feature>
<feature type="signal peptide" evidence="1">
    <location>
        <begin position="1"/>
        <end position="25"/>
    </location>
</feature>
<sequence length="189" mass="20770">MLNKQLLLTLSLSALLLAGCSTTHYISITPQANVATKNLTNDRVIKVSTSTQLTNSVGSIKTALNERASIYTTNDINESVKESVLSGLRRLGFTPEQGVMPPADFKIEITKMSYVTKVETLKTVATLDFELKATLTAKGQTYTANYGSQKIKEYGTMPYQQDTEDNMNDLASQTVKRLLSDPNVIILLK</sequence>